<gene>
    <name evidence="1" type="ORF">ACFFHF_20260</name>
</gene>
<reference evidence="1 2" key="1">
    <citation type="submission" date="2024-09" db="EMBL/GenBank/DDBJ databases">
        <authorList>
            <person name="Sun Q."/>
            <person name="Mori K."/>
        </authorList>
    </citation>
    <scope>NUCLEOTIDE SEQUENCE [LARGE SCALE GENOMIC DNA]</scope>
    <source>
        <strain evidence="1 2">CGMCC 1.9126</strain>
    </source>
</reference>
<sequence>MDLFSLDSTVETNDIKLTVNSEILMFWIHFSSFHLHWRGYEVEENEDMDDVEREHLHHELQFFDFLYHKFLMYVPEPDGGGAQLAAISLPLQVVEKVFYELDDFIQYCQVHGENELLTIAKNYKSIFTTLFQDINPNTFH</sequence>
<evidence type="ECO:0000313" key="1">
    <source>
        <dbReference type="EMBL" id="MFC0477528.1"/>
    </source>
</evidence>
<dbReference type="RefSeq" id="WP_160547066.1">
    <property type="nucleotide sequence ID" value="NZ_JBHLUU010000122.1"/>
</dbReference>
<keyword evidence="2" id="KW-1185">Reference proteome</keyword>
<dbReference type="EMBL" id="JBHLUU010000122">
    <property type="protein sequence ID" value="MFC0477528.1"/>
    <property type="molecule type" value="Genomic_DNA"/>
</dbReference>
<protein>
    <submittedName>
        <fullName evidence="1">Uncharacterized protein</fullName>
    </submittedName>
</protein>
<organism evidence="1 2">
    <name type="scientific">Robertmurraya beringensis</name>
    <dbReference type="NCBI Taxonomy" id="641660"/>
    <lineage>
        <taxon>Bacteria</taxon>
        <taxon>Bacillati</taxon>
        <taxon>Bacillota</taxon>
        <taxon>Bacilli</taxon>
        <taxon>Bacillales</taxon>
        <taxon>Bacillaceae</taxon>
        <taxon>Robertmurraya</taxon>
    </lineage>
</organism>
<proteinExistence type="predicted"/>
<evidence type="ECO:0000313" key="2">
    <source>
        <dbReference type="Proteomes" id="UP001589738"/>
    </source>
</evidence>
<dbReference type="Proteomes" id="UP001589738">
    <property type="component" value="Unassembled WGS sequence"/>
</dbReference>
<accession>A0ABV6KW76</accession>
<name>A0ABV6KW76_9BACI</name>
<comment type="caution">
    <text evidence="1">The sequence shown here is derived from an EMBL/GenBank/DDBJ whole genome shotgun (WGS) entry which is preliminary data.</text>
</comment>